<accession>A0ACC0BGS2</accession>
<dbReference type="EMBL" id="CM044703">
    <property type="protein sequence ID" value="KAI5671822.1"/>
    <property type="molecule type" value="Genomic_DNA"/>
</dbReference>
<evidence type="ECO:0000313" key="1">
    <source>
        <dbReference type="EMBL" id="KAI5671822.1"/>
    </source>
</evidence>
<gene>
    <name evidence="1" type="ORF">M9H77_12186</name>
</gene>
<protein>
    <submittedName>
        <fullName evidence="1">Uncharacterized protein</fullName>
    </submittedName>
</protein>
<reference evidence="2" key="1">
    <citation type="journal article" date="2023" name="Nat. Plants">
        <title>Single-cell RNA sequencing provides a high-resolution roadmap for understanding the multicellular compartmentation of specialized metabolism.</title>
        <authorList>
            <person name="Sun S."/>
            <person name="Shen X."/>
            <person name="Li Y."/>
            <person name="Li Y."/>
            <person name="Wang S."/>
            <person name="Li R."/>
            <person name="Zhang H."/>
            <person name="Shen G."/>
            <person name="Guo B."/>
            <person name="Wei J."/>
            <person name="Xu J."/>
            <person name="St-Pierre B."/>
            <person name="Chen S."/>
            <person name="Sun C."/>
        </authorList>
    </citation>
    <scope>NUCLEOTIDE SEQUENCE [LARGE SCALE GENOMIC DNA]</scope>
</reference>
<proteinExistence type="predicted"/>
<evidence type="ECO:0000313" key="2">
    <source>
        <dbReference type="Proteomes" id="UP001060085"/>
    </source>
</evidence>
<dbReference type="Proteomes" id="UP001060085">
    <property type="component" value="Linkage Group LG03"/>
</dbReference>
<keyword evidence="2" id="KW-1185">Reference proteome</keyword>
<organism evidence="1 2">
    <name type="scientific">Catharanthus roseus</name>
    <name type="common">Madagascar periwinkle</name>
    <name type="synonym">Vinca rosea</name>
    <dbReference type="NCBI Taxonomy" id="4058"/>
    <lineage>
        <taxon>Eukaryota</taxon>
        <taxon>Viridiplantae</taxon>
        <taxon>Streptophyta</taxon>
        <taxon>Embryophyta</taxon>
        <taxon>Tracheophyta</taxon>
        <taxon>Spermatophyta</taxon>
        <taxon>Magnoliopsida</taxon>
        <taxon>eudicotyledons</taxon>
        <taxon>Gunneridae</taxon>
        <taxon>Pentapetalae</taxon>
        <taxon>asterids</taxon>
        <taxon>lamiids</taxon>
        <taxon>Gentianales</taxon>
        <taxon>Apocynaceae</taxon>
        <taxon>Rauvolfioideae</taxon>
        <taxon>Vinceae</taxon>
        <taxon>Catharanthinae</taxon>
        <taxon>Catharanthus</taxon>
    </lineage>
</organism>
<name>A0ACC0BGS2_CATRO</name>
<comment type="caution">
    <text evidence="1">The sequence shown here is derived from an EMBL/GenBank/DDBJ whole genome shotgun (WGS) entry which is preliminary data.</text>
</comment>
<sequence>MRRPLIDLSGEDFKGFKIKQLVLRESIEELKGFNCVWIDFWAWPRRRRTGRISKPQKRFKTDNRDRKGPNKFKFEGITMKEMFDTSQRGKGTQCRKCTGYGHI</sequence>